<sequence>QQKKEHVSTEVTNLALKNQELCEELTHIDDLAKRLEMDKERALKTADGELQGAKVSLREGEDLEKQNLREQHEKMEGLVTFLEEEKVRLQEKVEKAMVAGEHPPESALTFTHERWLTWLLSGFQEKELVLELESMRTKYGVCGRERSPSRLDAFVKSLEEERDYFRQEAERYRRARGATSPSPSPSRSPNRGRSSWSNVRRVRKTGHLDAADTEVLRVLAERDELKAALLGAEKRMENTQDAVKALSTERDHLKMLLKVSPTQNQIVPDCLNRAQEDLRLKSTTDLSADLKEAEMTIRQMSTEIEALTEKIKLELERLELRSEIHLLVERREALEQELKSRSTAALHNTEEVAQERAESNALRILKEQMEQALSDAQHRLSAKNNELHAAHETIQALEERMGDFKSPLLLYRRVVLFSLCNFLLSCASGELSQHGSKHKEDASVLQKSIAALDREKDALQDEVDQKTEKLFVLQEENSKKEKILEDVRLTVKNLESSLVQLQGALNSREREIISLRRQLDACQEELAALKKEKQVVIKENRRLQDDLTTMTRENQAVHAEMEDALHERDELKMRVHSYISEVSRIEKLIATKEQENMDLLNRFRLAHSEAEEREQKLQQAEGLNNSIRLELLSSDTERRQLRDSVNNKEREIQQHIQALQAYEGQVSSLARAMSRLEEDLHKAHEEKTALLSDLASVRELCVKLDSGKELTARQLTVRSMDVERVTAELEDVHSEAELLKKQLASERMTVRNLESLLSTNRQKEFQTQLAASEREAELKMLRERLNYADGKIAEHARDVSLLRGKVSQLETEMDVLRRQLTSERFERERAVQEMRRQGVSLSSLHTAASLNVSGSPRH</sequence>
<evidence type="ECO:0000256" key="6">
    <source>
        <dbReference type="SAM" id="MobiDB-lite"/>
    </source>
</evidence>
<feature type="non-terminal residue" evidence="7">
    <location>
        <position position="858"/>
    </location>
</feature>
<keyword evidence="5" id="KW-0175">Coiled coil</keyword>
<dbReference type="AlphaFoldDB" id="Q4RKW9"/>
<feature type="coiled-coil region" evidence="5">
    <location>
        <begin position="442"/>
        <end position="693"/>
    </location>
</feature>
<keyword evidence="3" id="KW-0206">Cytoskeleton</keyword>
<feature type="coiled-coil region" evidence="5">
    <location>
        <begin position="65"/>
        <end position="99"/>
    </location>
</feature>
<dbReference type="OrthoDB" id="10254663at2759"/>
<dbReference type="GO" id="GO:0005814">
    <property type="term" value="C:centriole"/>
    <property type="evidence" value="ECO:0007669"/>
    <property type="project" value="UniProtKB-SubCell"/>
</dbReference>
<dbReference type="InterPro" id="IPR051877">
    <property type="entry name" value="Centriole_BasalBody_StrucProt"/>
</dbReference>
<name>Q4RKW9_TETNG</name>
<evidence type="ECO:0000256" key="2">
    <source>
        <dbReference type="ARBA" id="ARBA00022490"/>
    </source>
</evidence>
<gene>
    <name evidence="7" type="ORF">GSTENG00032753001</name>
</gene>
<proteinExistence type="inferred from homology"/>
<comment type="subcellular location">
    <subcellularLocation>
        <location evidence="1">Cytoplasm</location>
        <location evidence="1">Cytoskeleton</location>
        <location evidence="1">Microtubule organizing center</location>
        <location evidence="1">Centrosome</location>
        <location evidence="1">Centriole</location>
    </subcellularLocation>
</comment>
<protein>
    <submittedName>
        <fullName evidence="7">(spotted green pufferfish) hypothetical protein</fullName>
    </submittedName>
</protein>
<accession>Q4RKW9</accession>
<feature type="coiled-coil region" evidence="5">
    <location>
        <begin position="722"/>
        <end position="756"/>
    </location>
</feature>
<keyword evidence="2" id="KW-0963">Cytoplasm</keyword>
<comment type="caution">
    <text evidence="7">The sequence shown here is derived from an EMBL/GenBank/DDBJ whole genome shotgun (WGS) entry which is preliminary data.</text>
</comment>
<feature type="coiled-coil region" evidence="5">
    <location>
        <begin position="290"/>
        <end position="400"/>
    </location>
</feature>
<reference evidence="7" key="2">
    <citation type="submission" date="2004-02" db="EMBL/GenBank/DDBJ databases">
        <authorList>
            <consortium name="Genoscope"/>
            <consortium name="Whitehead Institute Centre for Genome Research"/>
        </authorList>
    </citation>
    <scope>NUCLEOTIDE SEQUENCE</scope>
</reference>
<reference evidence="7" key="1">
    <citation type="journal article" date="2004" name="Nature">
        <title>Genome duplication in the teleost fish Tetraodon nigroviridis reveals the early vertebrate proto-karyotype.</title>
        <authorList>
            <person name="Jaillon O."/>
            <person name="Aury J.-M."/>
            <person name="Brunet F."/>
            <person name="Petit J.-L."/>
            <person name="Stange-Thomann N."/>
            <person name="Mauceli E."/>
            <person name="Bouneau L."/>
            <person name="Fischer C."/>
            <person name="Ozouf-Costaz C."/>
            <person name="Bernot A."/>
            <person name="Nicaud S."/>
            <person name="Jaffe D."/>
            <person name="Fisher S."/>
            <person name="Lutfalla G."/>
            <person name="Dossat C."/>
            <person name="Segurens B."/>
            <person name="Dasilva C."/>
            <person name="Salanoubat M."/>
            <person name="Levy M."/>
            <person name="Boudet N."/>
            <person name="Castellano S."/>
            <person name="Anthouard V."/>
            <person name="Jubin C."/>
            <person name="Castelli V."/>
            <person name="Katinka M."/>
            <person name="Vacherie B."/>
            <person name="Biemont C."/>
            <person name="Skalli Z."/>
            <person name="Cattolico L."/>
            <person name="Poulain J."/>
            <person name="De Berardinis V."/>
            <person name="Cruaud C."/>
            <person name="Duprat S."/>
            <person name="Brottier P."/>
            <person name="Coutanceau J.-P."/>
            <person name="Gouzy J."/>
            <person name="Parra G."/>
            <person name="Lardier G."/>
            <person name="Chapple C."/>
            <person name="McKernan K.J."/>
            <person name="McEwan P."/>
            <person name="Bosak S."/>
            <person name="Kellis M."/>
            <person name="Volff J.-N."/>
            <person name="Guigo R."/>
            <person name="Zody M.C."/>
            <person name="Mesirov J."/>
            <person name="Lindblad-Toh K."/>
            <person name="Birren B."/>
            <person name="Nusbaum C."/>
            <person name="Kahn D."/>
            <person name="Robinson-Rechavi M."/>
            <person name="Laudet V."/>
            <person name="Schachter V."/>
            <person name="Quetier F."/>
            <person name="Saurin W."/>
            <person name="Scarpelli C."/>
            <person name="Wincker P."/>
            <person name="Lander E.S."/>
            <person name="Weissenbach J."/>
            <person name="Roest Crollius H."/>
        </authorList>
    </citation>
    <scope>NUCLEOTIDE SEQUENCE [LARGE SCALE GENOMIC DNA]</scope>
</reference>
<feature type="non-terminal residue" evidence="7">
    <location>
        <position position="1"/>
    </location>
</feature>
<dbReference type="KEGG" id="tng:GSTEN00032753G001"/>
<evidence type="ECO:0000256" key="5">
    <source>
        <dbReference type="SAM" id="Coils"/>
    </source>
</evidence>
<organism evidence="7">
    <name type="scientific">Tetraodon nigroviridis</name>
    <name type="common">Spotted green pufferfish</name>
    <name type="synonym">Chelonodon nigroviridis</name>
    <dbReference type="NCBI Taxonomy" id="99883"/>
    <lineage>
        <taxon>Eukaryota</taxon>
        <taxon>Metazoa</taxon>
        <taxon>Chordata</taxon>
        <taxon>Craniata</taxon>
        <taxon>Vertebrata</taxon>
        <taxon>Euteleostomi</taxon>
        <taxon>Actinopterygii</taxon>
        <taxon>Neopterygii</taxon>
        <taxon>Teleostei</taxon>
        <taxon>Neoteleostei</taxon>
        <taxon>Acanthomorphata</taxon>
        <taxon>Eupercaria</taxon>
        <taxon>Tetraodontiformes</taxon>
        <taxon>Tetradontoidea</taxon>
        <taxon>Tetraodontidae</taxon>
        <taxon>Tetraodon</taxon>
    </lineage>
</organism>
<feature type="coiled-coil region" evidence="5">
    <location>
        <begin position="792"/>
        <end position="826"/>
    </location>
</feature>
<dbReference type="EMBL" id="CAAE01015025">
    <property type="protein sequence ID" value="CAG10963.1"/>
    <property type="molecule type" value="Genomic_DNA"/>
</dbReference>
<evidence type="ECO:0000256" key="1">
    <source>
        <dbReference type="ARBA" id="ARBA00004114"/>
    </source>
</evidence>
<dbReference type="SUPFAM" id="SSF57997">
    <property type="entry name" value="Tropomyosin"/>
    <property type="match status" value="1"/>
</dbReference>
<dbReference type="PANTHER" id="PTHR20544:SF0">
    <property type="entry name" value="NUCLEOPROTEIN TPR_MLP1 DOMAIN-CONTAINING PROTEIN"/>
    <property type="match status" value="1"/>
</dbReference>
<comment type="similarity">
    <text evidence="4">Belongs to the CEP135/TSGA10 family.</text>
</comment>
<feature type="coiled-coil region" evidence="5">
    <location>
        <begin position="222"/>
        <end position="249"/>
    </location>
</feature>
<dbReference type="PANTHER" id="PTHR20544">
    <property type="entry name" value="CENTROSOMAL PROTEIN CEP135"/>
    <property type="match status" value="1"/>
</dbReference>
<evidence type="ECO:0000256" key="4">
    <source>
        <dbReference type="ARBA" id="ARBA00038123"/>
    </source>
</evidence>
<evidence type="ECO:0000313" key="7">
    <source>
        <dbReference type="EMBL" id="CAG10963.1"/>
    </source>
</evidence>
<feature type="compositionally biased region" description="Low complexity" evidence="6">
    <location>
        <begin position="177"/>
        <end position="198"/>
    </location>
</feature>
<evidence type="ECO:0000256" key="3">
    <source>
        <dbReference type="ARBA" id="ARBA00023212"/>
    </source>
</evidence>
<feature type="region of interest" description="Disordered" evidence="6">
    <location>
        <begin position="171"/>
        <end position="200"/>
    </location>
</feature>